<dbReference type="EMBL" id="AWOR01000049">
    <property type="protein sequence ID" value="KGH28499.1"/>
    <property type="molecule type" value="Genomic_DNA"/>
</dbReference>
<comment type="caution">
    <text evidence="1">The sequence shown here is derived from an EMBL/GenBank/DDBJ whole genome shotgun (WGS) entry which is preliminary data.</text>
</comment>
<name>A0A096FEW0_COMTE</name>
<gene>
    <name evidence="1" type="ORF">P353_15000</name>
</gene>
<dbReference type="Pfam" id="PF20116">
    <property type="entry name" value="DUF6506"/>
    <property type="match status" value="1"/>
</dbReference>
<evidence type="ECO:0000313" key="1">
    <source>
        <dbReference type="EMBL" id="KGH28499.1"/>
    </source>
</evidence>
<accession>A0A096FEW0</accession>
<dbReference type="AlphaFoldDB" id="A0A096FEW0"/>
<protein>
    <submittedName>
        <fullName evidence="1">Uncharacterized protein</fullName>
    </submittedName>
</protein>
<dbReference type="Proteomes" id="UP000029553">
    <property type="component" value="Unassembled WGS sequence"/>
</dbReference>
<reference evidence="1 2" key="1">
    <citation type="submission" date="2013-09" db="EMBL/GenBank/DDBJ databases">
        <title>High correlation between genotypes and phenotypes of environmental bacteria Comamonas testosteroni strains.</title>
        <authorList>
            <person name="Liu L."/>
            <person name="Zhu W."/>
            <person name="Xia X."/>
            <person name="Xu B."/>
            <person name="Luo M."/>
            <person name="Wang G."/>
        </authorList>
    </citation>
    <scope>NUCLEOTIDE SEQUENCE [LARGE SCALE GENOMIC DNA]</scope>
    <source>
        <strain evidence="1 2">JL40</strain>
    </source>
</reference>
<sequence length="86" mass="9429">MNQTRYAFIIKAPGYRRATHAAHMESSAFNADFIGVEDFDEALAAAEVLVAAGTQIIELCGAFSAQEATKLRRRFADCDIGRVTYP</sequence>
<organism evidence="1 2">
    <name type="scientific">Comamonas testosteroni</name>
    <name type="common">Pseudomonas testosteroni</name>
    <dbReference type="NCBI Taxonomy" id="285"/>
    <lineage>
        <taxon>Bacteria</taxon>
        <taxon>Pseudomonadati</taxon>
        <taxon>Pseudomonadota</taxon>
        <taxon>Betaproteobacteria</taxon>
        <taxon>Burkholderiales</taxon>
        <taxon>Comamonadaceae</taxon>
        <taxon>Comamonas</taxon>
    </lineage>
</organism>
<dbReference type="RefSeq" id="WP_034370632.1">
    <property type="nucleotide sequence ID" value="NZ_AWOR01000049.1"/>
</dbReference>
<proteinExistence type="predicted"/>
<dbReference type="InterPro" id="IPR045441">
    <property type="entry name" value="DUF6506"/>
</dbReference>
<evidence type="ECO:0000313" key="2">
    <source>
        <dbReference type="Proteomes" id="UP000029553"/>
    </source>
</evidence>